<dbReference type="SUPFAM" id="SSF48208">
    <property type="entry name" value="Six-hairpin glycosidases"/>
    <property type="match status" value="1"/>
</dbReference>
<feature type="domain" description="Non-reducing end beta-L-arabinofuranosidase-like GH127 catalytic" evidence="1">
    <location>
        <begin position="71"/>
        <end position="197"/>
    </location>
</feature>
<evidence type="ECO:0000259" key="1">
    <source>
        <dbReference type="Pfam" id="PF07944"/>
    </source>
</evidence>
<evidence type="ECO:0000259" key="2">
    <source>
        <dbReference type="Pfam" id="PF20736"/>
    </source>
</evidence>
<dbReference type="GO" id="GO:0005975">
    <property type="term" value="P:carbohydrate metabolic process"/>
    <property type="evidence" value="ECO:0007669"/>
    <property type="project" value="InterPro"/>
</dbReference>
<dbReference type="Pfam" id="PF20736">
    <property type="entry name" value="Glyco_hydro127M"/>
    <property type="match status" value="1"/>
</dbReference>
<proteinExistence type="predicted"/>
<dbReference type="AlphaFoldDB" id="A0A9D1TCS8"/>
<sequence length="648" mass="73729">MKPIFNRAPLTPNSRAALSLGHIEPEGWLKEQLRAQADGLSGKLFDIWPDVGENCGWLGGNGDAWERAPYYLDGLVPLAWLLGDERLKQICLRYIEWILASQREDGFFGPASNEDWWPRMVVLKALIQYFQATLDKRVLVFMDKYFQYQKKMLDAKPLRDWAVARGGENMQAVIWLYNITGQKYLLDLLSKLRQQTLDWPNHFHTFPQTRPMSASNPWYGLQKARAQEMEQEALEGIHRPLYSTLYHYSHGVNVAMGLKTPALISLFKAGFKEQGGFRFGWEKLMKYHGVAYGMFTCDEHLNGASPTQGTELCSVVELMYSLESMLEAGDFSEEIPDILEKLAFNALPAMFTADMRDHQYLQQANQVKVSREPRDWYNNGDDASLFGFAPHFACCTANYHQGFPKFATHLWYATNEDGLYCASYAPCTVRHVIGNVPVRLRVDTEYPFEQTVRIEVSVKQPIEFSLSLRIPQWANAPMVYLPGGEIMQVRAGETAFVRRRWRTGDVVKLELPMEPRITRWHHQSAAVELGPLLMALQPREEWHALENGDWAIDAASPWNYAIAKDEPMKAVFHPGRAHAFKHGEPPVELFVKAARLDDWQMDGASCAAPPILPSVPASQLETIALVPYGYTSLRVSQFPYASVENDNG</sequence>
<evidence type="ECO:0000313" key="3">
    <source>
        <dbReference type="EMBL" id="HIV28254.1"/>
    </source>
</evidence>
<keyword evidence="3" id="KW-0378">Hydrolase</keyword>
<evidence type="ECO:0000313" key="4">
    <source>
        <dbReference type="Proteomes" id="UP000886884"/>
    </source>
</evidence>
<reference evidence="3" key="1">
    <citation type="submission" date="2020-10" db="EMBL/GenBank/DDBJ databases">
        <authorList>
            <person name="Gilroy R."/>
        </authorList>
    </citation>
    <scope>NUCLEOTIDE SEQUENCE</scope>
    <source>
        <strain evidence="3">CHK183-6373</strain>
    </source>
</reference>
<name>A0A9D1TCS8_9FIRM</name>
<organism evidence="3 4">
    <name type="scientific">Candidatus Ornithocaccomicrobium faecavium</name>
    <dbReference type="NCBI Taxonomy" id="2840890"/>
    <lineage>
        <taxon>Bacteria</taxon>
        <taxon>Bacillati</taxon>
        <taxon>Bacillota</taxon>
        <taxon>Clostridia</taxon>
        <taxon>Candidatus Ornithocaccomicrobium</taxon>
    </lineage>
</organism>
<dbReference type="Pfam" id="PF07944">
    <property type="entry name" value="Beta-AFase-like_GH127_cat"/>
    <property type="match status" value="1"/>
</dbReference>
<accession>A0A9D1TCS8</accession>
<dbReference type="Proteomes" id="UP000886884">
    <property type="component" value="Unassembled WGS sequence"/>
</dbReference>
<dbReference type="InterPro" id="IPR049046">
    <property type="entry name" value="Beta-AFase-like_GH127_middle"/>
</dbReference>
<reference evidence="3" key="2">
    <citation type="journal article" date="2021" name="PeerJ">
        <title>Extensive microbial diversity within the chicken gut microbiome revealed by metagenomics and culture.</title>
        <authorList>
            <person name="Gilroy R."/>
            <person name="Ravi A."/>
            <person name="Getino M."/>
            <person name="Pursley I."/>
            <person name="Horton D.L."/>
            <person name="Alikhan N.F."/>
            <person name="Baker D."/>
            <person name="Gharbi K."/>
            <person name="Hall N."/>
            <person name="Watson M."/>
            <person name="Adriaenssens E.M."/>
            <person name="Foster-Nyarko E."/>
            <person name="Jarju S."/>
            <person name="Secka A."/>
            <person name="Antonio M."/>
            <person name="Oren A."/>
            <person name="Chaudhuri R.R."/>
            <person name="La Ragione R."/>
            <person name="Hildebrand F."/>
            <person name="Pallen M.J."/>
        </authorList>
    </citation>
    <scope>NUCLEOTIDE SEQUENCE</scope>
    <source>
        <strain evidence="3">CHK183-6373</strain>
    </source>
</reference>
<protein>
    <submittedName>
        <fullName evidence="3">Glycoside hydrolase family 127 protein</fullName>
    </submittedName>
</protein>
<dbReference type="InterPro" id="IPR012878">
    <property type="entry name" value="Beta-AFase-like_GH127_cat"/>
</dbReference>
<dbReference type="PANTHER" id="PTHR31151">
    <property type="entry name" value="PROLINE-TRNA LIGASE (DUF1680)"/>
    <property type="match status" value="1"/>
</dbReference>
<comment type="caution">
    <text evidence="3">The sequence shown here is derived from an EMBL/GenBank/DDBJ whole genome shotgun (WGS) entry which is preliminary data.</text>
</comment>
<dbReference type="InterPro" id="IPR008928">
    <property type="entry name" value="6-hairpin_glycosidase_sf"/>
</dbReference>
<dbReference type="GO" id="GO:0016787">
    <property type="term" value="F:hydrolase activity"/>
    <property type="evidence" value="ECO:0007669"/>
    <property type="project" value="UniProtKB-KW"/>
</dbReference>
<dbReference type="PANTHER" id="PTHR31151:SF0">
    <property type="entry name" value="PROLINE-TRNA LIGASE (DUF1680)"/>
    <property type="match status" value="1"/>
</dbReference>
<feature type="domain" description="Non-reducing end beta-L-arabinofuranosidase-like GH127 middle" evidence="2">
    <location>
        <begin position="419"/>
        <end position="513"/>
    </location>
</feature>
<dbReference type="EMBL" id="DVOT01000173">
    <property type="protein sequence ID" value="HIV28254.1"/>
    <property type="molecule type" value="Genomic_DNA"/>
</dbReference>
<gene>
    <name evidence="3" type="ORF">IAA64_09795</name>
</gene>